<keyword evidence="7" id="KW-1185">Reference proteome</keyword>
<proteinExistence type="inferred from homology"/>
<feature type="region of interest" description="Disordered" evidence="4">
    <location>
        <begin position="315"/>
        <end position="368"/>
    </location>
</feature>
<gene>
    <name evidence="6" type="ORF">ACFO3J_16995</name>
</gene>
<dbReference type="Pfam" id="PF02801">
    <property type="entry name" value="Ketoacyl-synt_C"/>
    <property type="match status" value="1"/>
</dbReference>
<dbReference type="InterPro" id="IPR020841">
    <property type="entry name" value="PKS_Beta-ketoAc_synthase_dom"/>
</dbReference>
<evidence type="ECO:0000313" key="6">
    <source>
        <dbReference type="EMBL" id="MFC4033172.1"/>
    </source>
</evidence>
<dbReference type="InterPro" id="IPR016039">
    <property type="entry name" value="Thiolase-like"/>
</dbReference>
<evidence type="ECO:0000313" key="7">
    <source>
        <dbReference type="Proteomes" id="UP001595765"/>
    </source>
</evidence>
<dbReference type="InterPro" id="IPR014030">
    <property type="entry name" value="Ketoacyl_synth_N"/>
</dbReference>
<dbReference type="InterPro" id="IPR000794">
    <property type="entry name" value="Beta-ketoacyl_synthase"/>
</dbReference>
<evidence type="ECO:0000256" key="2">
    <source>
        <dbReference type="ARBA" id="ARBA00022679"/>
    </source>
</evidence>
<evidence type="ECO:0000256" key="4">
    <source>
        <dbReference type="SAM" id="MobiDB-lite"/>
    </source>
</evidence>
<accession>A0ABV8HMD0</accession>
<dbReference type="Gene3D" id="3.40.47.10">
    <property type="match status" value="1"/>
</dbReference>
<dbReference type="InterPro" id="IPR014031">
    <property type="entry name" value="Ketoacyl_synth_C"/>
</dbReference>
<evidence type="ECO:0000256" key="3">
    <source>
        <dbReference type="RuleBase" id="RU003694"/>
    </source>
</evidence>
<comment type="caution">
    <text evidence="6">The sequence shown here is derived from an EMBL/GenBank/DDBJ whole genome shotgun (WGS) entry which is preliminary data.</text>
</comment>
<organism evidence="6 7">
    <name type="scientific">Streptomyces polygonati</name>
    <dbReference type="NCBI Taxonomy" id="1617087"/>
    <lineage>
        <taxon>Bacteria</taxon>
        <taxon>Bacillati</taxon>
        <taxon>Actinomycetota</taxon>
        <taxon>Actinomycetes</taxon>
        <taxon>Kitasatosporales</taxon>
        <taxon>Streptomycetaceae</taxon>
        <taxon>Streptomyces</taxon>
    </lineage>
</organism>
<dbReference type="SMART" id="SM00825">
    <property type="entry name" value="PKS_KS"/>
    <property type="match status" value="1"/>
</dbReference>
<protein>
    <submittedName>
        <fullName evidence="6">Beta-ketoacyl synthase N-terminal-like domain-containing protein</fullName>
    </submittedName>
</protein>
<evidence type="ECO:0000256" key="1">
    <source>
        <dbReference type="ARBA" id="ARBA00008467"/>
    </source>
</evidence>
<feature type="domain" description="Ketosynthase family 3 (KS3)" evidence="5">
    <location>
        <begin position="1"/>
        <end position="325"/>
    </location>
</feature>
<name>A0ABV8HMD0_9ACTN</name>
<dbReference type="PANTHER" id="PTHR11712">
    <property type="entry name" value="POLYKETIDE SYNTHASE-RELATED"/>
    <property type="match status" value="1"/>
</dbReference>
<reference evidence="7" key="1">
    <citation type="journal article" date="2019" name="Int. J. Syst. Evol. Microbiol.">
        <title>The Global Catalogue of Microorganisms (GCM) 10K type strain sequencing project: providing services to taxonomists for standard genome sequencing and annotation.</title>
        <authorList>
            <consortium name="The Broad Institute Genomics Platform"/>
            <consortium name="The Broad Institute Genome Sequencing Center for Infectious Disease"/>
            <person name="Wu L."/>
            <person name="Ma J."/>
        </authorList>
    </citation>
    <scope>NUCLEOTIDE SEQUENCE [LARGE SCALE GENOMIC DNA]</scope>
    <source>
        <strain evidence="7">CGMCC 4.7237</strain>
    </source>
</reference>
<dbReference type="Proteomes" id="UP001595765">
    <property type="component" value="Unassembled WGS sequence"/>
</dbReference>
<dbReference type="Pfam" id="PF00109">
    <property type="entry name" value="ketoacyl-synt"/>
    <property type="match status" value="1"/>
</dbReference>
<sequence>MTTVLVTGLAVRSAAGSGLDGLHAATAAGRPLFRPVDRFPGGPAPAATLDGSPALGPLLAEVVAEARAEAGCPADGPLLLAAHADERTAALVEAVDPAARVYTGACVAASTAVADAAAAIRTGRLERAVVAAGYLVERDTYALFAAGRALARDGAVRPFSRDRTGILLGDAVVAVVLESAGAAARRGARALVRVAGWGRAGDAHHVCRPAPDGAGLARAARSALARAALSPGQLDYVNANGAGSALGDRSESAALRLVFGEAGPRPPVGATKSVHGHALEASALLELAVTIACLRAARDAAGKAPGVLVDALPVGGAQGSSPTGASGPDGGARPERPASAPPGGALPATAGWLGPDPECGIRPHLPTDPAPDRAPAYALTLNAAFGGANTALVLAAA</sequence>
<dbReference type="PANTHER" id="PTHR11712:SF336">
    <property type="entry name" value="3-OXOACYL-[ACYL-CARRIER-PROTEIN] SYNTHASE, MITOCHONDRIAL"/>
    <property type="match status" value="1"/>
</dbReference>
<dbReference type="EMBL" id="JBHSBB010000011">
    <property type="protein sequence ID" value="MFC4033172.1"/>
    <property type="molecule type" value="Genomic_DNA"/>
</dbReference>
<dbReference type="RefSeq" id="WP_386430270.1">
    <property type="nucleotide sequence ID" value="NZ_JBHSBB010000011.1"/>
</dbReference>
<feature type="compositionally biased region" description="Low complexity" evidence="4">
    <location>
        <begin position="337"/>
        <end position="355"/>
    </location>
</feature>
<keyword evidence="2 3" id="KW-0808">Transferase</keyword>
<evidence type="ECO:0000259" key="5">
    <source>
        <dbReference type="PROSITE" id="PS52004"/>
    </source>
</evidence>
<comment type="similarity">
    <text evidence="1 3">Belongs to the thiolase-like superfamily. Beta-ketoacyl-ACP synthases family.</text>
</comment>
<dbReference type="SUPFAM" id="SSF53901">
    <property type="entry name" value="Thiolase-like"/>
    <property type="match status" value="2"/>
</dbReference>
<dbReference type="PROSITE" id="PS52004">
    <property type="entry name" value="KS3_2"/>
    <property type="match status" value="1"/>
</dbReference>